<keyword evidence="12" id="KW-0675">Receptor</keyword>
<dbReference type="GO" id="GO:0004016">
    <property type="term" value="F:adenylate cyclase activity"/>
    <property type="evidence" value="ECO:0007669"/>
    <property type="project" value="TreeGrafter"/>
</dbReference>
<dbReference type="GO" id="GO:0004114">
    <property type="term" value="F:3',5'-cyclic-nucleotide phosphodiesterase activity"/>
    <property type="evidence" value="ECO:0007669"/>
    <property type="project" value="InterPro"/>
</dbReference>
<dbReference type="SUPFAM" id="SSF109604">
    <property type="entry name" value="HD-domain/PDEase-like"/>
    <property type="match status" value="1"/>
</dbReference>
<dbReference type="GO" id="GO:0004383">
    <property type="term" value="F:guanylate cyclase activity"/>
    <property type="evidence" value="ECO:0007669"/>
    <property type="project" value="TreeGrafter"/>
</dbReference>
<dbReference type="InterPro" id="IPR050401">
    <property type="entry name" value="Cyclic_nucleotide_synthase"/>
</dbReference>
<dbReference type="PANTHER" id="PTHR11920">
    <property type="entry name" value="GUANYLYL CYCLASE"/>
    <property type="match status" value="1"/>
</dbReference>
<evidence type="ECO:0000259" key="10">
    <source>
        <dbReference type="PROSITE" id="PS50839"/>
    </source>
</evidence>
<dbReference type="InterPro" id="IPR036971">
    <property type="entry name" value="PDEase_catalytic_dom_sf"/>
</dbReference>
<evidence type="ECO:0000256" key="5">
    <source>
        <dbReference type="ARBA" id="ARBA00023136"/>
    </source>
</evidence>
<protein>
    <submittedName>
        <fullName evidence="12">Receptor-type guanylate cyclase gcy</fullName>
    </submittedName>
</protein>
<feature type="compositionally biased region" description="Basic and acidic residues" evidence="7">
    <location>
        <begin position="1277"/>
        <end position="1293"/>
    </location>
</feature>
<dbReference type="InterPro" id="IPR001054">
    <property type="entry name" value="A/G_cyclase"/>
</dbReference>
<feature type="transmembrane region" description="Helical" evidence="8">
    <location>
        <begin position="101"/>
        <end position="121"/>
    </location>
</feature>
<dbReference type="CDD" id="cd00077">
    <property type="entry name" value="HDc"/>
    <property type="match status" value="1"/>
</dbReference>
<dbReference type="PROSITE" id="PS50839">
    <property type="entry name" value="CHASE"/>
    <property type="match status" value="1"/>
</dbReference>
<dbReference type="Proteomes" id="UP001153069">
    <property type="component" value="Unassembled WGS sequence"/>
</dbReference>
<evidence type="ECO:0000256" key="8">
    <source>
        <dbReference type="SAM" id="Phobius"/>
    </source>
</evidence>
<dbReference type="GO" id="GO:0000166">
    <property type="term" value="F:nucleotide binding"/>
    <property type="evidence" value="ECO:0007669"/>
    <property type="project" value="UniProtKB-KW"/>
</dbReference>
<name>A0A9N8EL60_9STRA</name>
<reference evidence="12" key="1">
    <citation type="submission" date="2020-06" db="EMBL/GenBank/DDBJ databases">
        <authorList>
            <consortium name="Plant Systems Biology data submission"/>
        </authorList>
    </citation>
    <scope>NUCLEOTIDE SEQUENCE</scope>
    <source>
        <strain evidence="12">D6</strain>
    </source>
</reference>
<comment type="subcellular location">
    <subcellularLocation>
        <location evidence="1">Membrane</location>
    </subcellularLocation>
</comment>
<dbReference type="SUPFAM" id="SSF55073">
    <property type="entry name" value="Nucleotide cyclase"/>
    <property type="match status" value="1"/>
</dbReference>
<dbReference type="InterPro" id="IPR003607">
    <property type="entry name" value="HD/PDEase_dom"/>
</dbReference>
<organism evidence="12 13">
    <name type="scientific">Seminavis robusta</name>
    <dbReference type="NCBI Taxonomy" id="568900"/>
    <lineage>
        <taxon>Eukaryota</taxon>
        <taxon>Sar</taxon>
        <taxon>Stramenopiles</taxon>
        <taxon>Ochrophyta</taxon>
        <taxon>Bacillariophyta</taxon>
        <taxon>Bacillariophyceae</taxon>
        <taxon>Bacillariophycidae</taxon>
        <taxon>Naviculales</taxon>
        <taxon>Naviculaceae</taxon>
        <taxon>Seminavis</taxon>
    </lineage>
</organism>
<feature type="transmembrane region" description="Helical" evidence="8">
    <location>
        <begin position="458"/>
        <end position="481"/>
    </location>
</feature>
<feature type="compositionally biased region" description="Polar residues" evidence="7">
    <location>
        <begin position="20"/>
        <end position="30"/>
    </location>
</feature>
<dbReference type="CDD" id="cd07302">
    <property type="entry name" value="CHD"/>
    <property type="match status" value="1"/>
</dbReference>
<feature type="compositionally biased region" description="Polar residues" evidence="7">
    <location>
        <begin position="1258"/>
        <end position="1274"/>
    </location>
</feature>
<evidence type="ECO:0000256" key="1">
    <source>
        <dbReference type="ARBA" id="ARBA00004370"/>
    </source>
</evidence>
<feature type="region of interest" description="Disordered" evidence="7">
    <location>
        <begin position="66"/>
        <end position="89"/>
    </location>
</feature>
<evidence type="ECO:0000256" key="3">
    <source>
        <dbReference type="ARBA" id="ARBA00022741"/>
    </source>
</evidence>
<dbReference type="PROSITE" id="PS50125">
    <property type="entry name" value="GUANYLATE_CYCLASE_2"/>
    <property type="match status" value="1"/>
</dbReference>
<keyword evidence="6" id="KW-0456">Lyase</keyword>
<evidence type="ECO:0000259" key="9">
    <source>
        <dbReference type="PROSITE" id="PS50125"/>
    </source>
</evidence>
<feature type="domain" description="Guanylate cyclase" evidence="9">
    <location>
        <begin position="564"/>
        <end position="698"/>
    </location>
</feature>
<feature type="domain" description="CHASE" evidence="10">
    <location>
        <begin position="265"/>
        <end position="356"/>
    </location>
</feature>
<dbReference type="InterPro" id="IPR006189">
    <property type="entry name" value="CHASE_dom"/>
</dbReference>
<feature type="compositionally biased region" description="Basic and acidic residues" evidence="7">
    <location>
        <begin position="66"/>
        <end position="76"/>
    </location>
</feature>
<dbReference type="GO" id="GO:0035556">
    <property type="term" value="P:intracellular signal transduction"/>
    <property type="evidence" value="ECO:0007669"/>
    <property type="project" value="InterPro"/>
</dbReference>
<dbReference type="Gene3D" id="3.30.70.1230">
    <property type="entry name" value="Nucleotide cyclase"/>
    <property type="match status" value="1"/>
</dbReference>
<evidence type="ECO:0000259" key="11">
    <source>
        <dbReference type="PROSITE" id="PS51845"/>
    </source>
</evidence>
<dbReference type="Pfam" id="PF00211">
    <property type="entry name" value="Guanylate_cyc"/>
    <property type="match status" value="1"/>
</dbReference>
<dbReference type="GO" id="GO:0001653">
    <property type="term" value="F:peptide receptor activity"/>
    <property type="evidence" value="ECO:0007669"/>
    <property type="project" value="TreeGrafter"/>
</dbReference>
<feature type="compositionally biased region" description="Low complexity" evidence="7">
    <location>
        <begin position="1"/>
        <end position="12"/>
    </location>
</feature>
<feature type="compositionally biased region" description="Polar residues" evidence="7">
    <location>
        <begin position="77"/>
        <end position="89"/>
    </location>
</feature>
<dbReference type="PANTHER" id="PTHR11920:SF335">
    <property type="entry name" value="GUANYLATE CYCLASE"/>
    <property type="match status" value="1"/>
</dbReference>
<feature type="domain" description="PDEase" evidence="11">
    <location>
        <begin position="818"/>
        <end position="1102"/>
    </location>
</feature>
<gene>
    <name evidence="12" type="ORF">SEMRO_1266_G257560.1</name>
</gene>
<dbReference type="Pfam" id="PF00233">
    <property type="entry name" value="PDEase_I"/>
    <property type="match status" value="1"/>
</dbReference>
<feature type="region of interest" description="Disordered" evidence="7">
    <location>
        <begin position="1"/>
        <end position="32"/>
    </location>
</feature>
<comment type="caution">
    <text evidence="12">The sequence shown here is derived from an EMBL/GenBank/DDBJ whole genome shotgun (WGS) entry which is preliminary data.</text>
</comment>
<sequence>MRSSTTGRSSNSSRDRLQSFRRSTTTQGTVDASAFLESFHDEEVDNMSNPDDSYVEHDDSIEVDDKEFSSTKKDSAEGSSQELSGPLGNSDNLAVKRSKRLVYLVLTLVTGGFAVAVYFLISHEENKTFESKFRDFAKEILTSADSNAKDFLGKYQGISNTFTSYSIDKGAAWPNVTLPHFTIRTTESFEKVAGAELYIFSPMVTKANLQGYERYAWDHQGWIEQDLELRGLGKLDPGLIPARVYPHGGAAAGLEEHLSAQLHVPIWQVAPVPTDAKIVNLDLYSHPSFQRMIEECHQVRHTLLSEVVDRTFISESIQTLDSNALTDRDPRSYAVEPVYRDFAWDSEVVGFIFAVVPWFTYFLNILPPGTNNYIVEVQDSCGSSFYYKLDGPDATLVDDKDFSPNPDFAHLTQAAEFAEFARFDGESFAGNSILHCYYRLVVHPTDELKKEYESDDPVVYTLVVLAVFGLTVLTFVLYDYFVQRRQDKVMWAATRTAAIVSSLFPKNIQSKLMKEAMRDDSRSRRRSFSGKDMLKSFLGSESAADDDSVVFDTKPIADFFPETSILFGDIVGFTAWSSTREPSQVFKLLETIYHEFDRVANRRRIFKVETVGDCYVACTGLPDPRPDHAVAISRFAHECLSRLGSLLNQLETELGPDTGDLGMRVGIHSGPVTAGVLRGERARFQLFGDTMNTASRMESTGSRNMIQVSQETADLLFKGDMGHWVVPREDLVDVKGKGQMQTFWLQARSKDTASKASTSTNSDETSAGAMLESLLPSSMHASRCQQGHVDPKAKLNEKTLRLVDWNVDILIKMLQEIEARRLSTDVALDPCERLSQLEEQYLCKTDMVLNEVREIIVLPEYKTELTSHEPKMVRFSFGIVEQLRQYILIIASNYHKNAFHNFEHASHVTMSVVKLFSRIIAPDLDKVGENMDSLHDHTYGITSDSLTQFAVVLSALIHDVDHPGIPNSQMVREQMEVAKLYQGKSVAEQNSVDLAWGLLMKPEFHDLRRTIYKTEAEFYHFRELLVNSVLATDIMDADLKALRNRRWAKAFSDRKEESIRDQTNRKATIVIEHLMQASDVSHTMQHWHIYRKWNSRLFEELYIAYAEGRGEKNPVDCWYQGELGFFDFYIIPLAKKLKECGVFGVSSEEYLQYATNNRNEWERRGQEVVQELLRKLNDSGHLLPSDEPPPLKSMRNLLQGQGAQTRYMASIPPSKPPATHPSASTSAVKSKTQRENDGTKSFHEGNRELEEEGKESETCVSSCPSNDTLSSVGGNHTELKQKETSSFRNEVEC</sequence>
<dbReference type="InterPro" id="IPR029787">
    <property type="entry name" value="Nucleotide_cyclase"/>
</dbReference>
<dbReference type="PROSITE" id="PS51845">
    <property type="entry name" value="PDEASE_I_2"/>
    <property type="match status" value="1"/>
</dbReference>
<evidence type="ECO:0000313" key="13">
    <source>
        <dbReference type="Proteomes" id="UP001153069"/>
    </source>
</evidence>
<proteinExistence type="predicted"/>
<evidence type="ECO:0000256" key="7">
    <source>
        <dbReference type="SAM" id="MobiDB-lite"/>
    </source>
</evidence>
<dbReference type="GO" id="GO:0007168">
    <property type="term" value="P:receptor guanylyl cyclase signaling pathway"/>
    <property type="evidence" value="ECO:0007669"/>
    <property type="project" value="TreeGrafter"/>
</dbReference>
<keyword evidence="5 8" id="KW-0472">Membrane</keyword>
<evidence type="ECO:0000313" key="12">
    <source>
        <dbReference type="EMBL" id="CAB9522084.1"/>
    </source>
</evidence>
<evidence type="ECO:0000256" key="2">
    <source>
        <dbReference type="ARBA" id="ARBA00022692"/>
    </source>
</evidence>
<accession>A0A9N8EL60</accession>
<dbReference type="InterPro" id="IPR002073">
    <property type="entry name" value="PDEase_catalytic_dom"/>
</dbReference>
<dbReference type="SMART" id="SM00471">
    <property type="entry name" value="HDc"/>
    <property type="match status" value="1"/>
</dbReference>
<keyword evidence="3" id="KW-0547">Nucleotide-binding</keyword>
<keyword evidence="13" id="KW-1185">Reference proteome</keyword>
<feature type="region of interest" description="Disordered" evidence="7">
    <location>
        <begin position="40"/>
        <end position="59"/>
    </location>
</feature>
<evidence type="ECO:0000256" key="4">
    <source>
        <dbReference type="ARBA" id="ARBA00022989"/>
    </source>
</evidence>
<feature type="region of interest" description="Disordered" evidence="7">
    <location>
        <begin position="1208"/>
        <end position="1293"/>
    </location>
</feature>
<feature type="compositionally biased region" description="Basic and acidic residues" evidence="7">
    <location>
        <begin position="1232"/>
        <end position="1248"/>
    </location>
</feature>
<dbReference type="OrthoDB" id="546632at2759"/>
<dbReference type="GO" id="GO:0005886">
    <property type="term" value="C:plasma membrane"/>
    <property type="evidence" value="ECO:0007669"/>
    <property type="project" value="TreeGrafter"/>
</dbReference>
<keyword evidence="2 8" id="KW-0812">Transmembrane</keyword>
<dbReference type="SMART" id="SM00044">
    <property type="entry name" value="CYCc"/>
    <property type="match status" value="1"/>
</dbReference>
<feature type="compositionally biased region" description="Polar residues" evidence="7">
    <location>
        <begin position="1221"/>
        <end position="1230"/>
    </location>
</feature>
<dbReference type="EMBL" id="CAICTM010001264">
    <property type="protein sequence ID" value="CAB9522084.1"/>
    <property type="molecule type" value="Genomic_DNA"/>
</dbReference>
<keyword evidence="4 8" id="KW-1133">Transmembrane helix</keyword>
<dbReference type="Gene3D" id="1.10.1300.10">
    <property type="entry name" value="3'5'-cyclic nucleotide phosphodiesterase, catalytic domain"/>
    <property type="match status" value="1"/>
</dbReference>
<evidence type="ECO:0000256" key="6">
    <source>
        <dbReference type="ARBA" id="ARBA00023239"/>
    </source>
</evidence>